<name>J4C910_THEOR</name>
<keyword evidence="6" id="KW-0812">Transmembrane</keyword>
<dbReference type="VEuPathDB" id="PiroplasmaDB:TOT_040000104"/>
<dbReference type="InterPro" id="IPR029055">
    <property type="entry name" value="Ntn_hydrolases_N"/>
</dbReference>
<reference evidence="8 9" key="1">
    <citation type="journal article" date="2012" name="MBio">
        <title>Comparative genome analysis of three eukaryotic parasites with differing abilities to transform leukocytes reveals key mediators of Theileria-induced leukocyte transformation.</title>
        <authorList>
            <person name="Hayashida K."/>
            <person name="Hara Y."/>
            <person name="Abe T."/>
            <person name="Yamasaki C."/>
            <person name="Toyoda A."/>
            <person name="Kosuge T."/>
            <person name="Suzuki Y."/>
            <person name="Sato Y."/>
            <person name="Kawashima S."/>
            <person name="Katayama T."/>
            <person name="Wakaguri H."/>
            <person name="Inoue N."/>
            <person name="Homma K."/>
            <person name="Tada-Umezaki M."/>
            <person name="Yagi Y."/>
            <person name="Fujii Y."/>
            <person name="Habara T."/>
            <person name="Kanehisa M."/>
            <person name="Watanabe H."/>
            <person name="Ito K."/>
            <person name="Gojobori T."/>
            <person name="Sugawara H."/>
            <person name="Imanishi T."/>
            <person name="Weir W."/>
            <person name="Gardner M."/>
            <person name="Pain A."/>
            <person name="Shiels B."/>
            <person name="Hattori M."/>
            <person name="Nene V."/>
            <person name="Sugimoto C."/>
        </authorList>
    </citation>
    <scope>NUCLEOTIDE SEQUENCE [LARGE SCALE GENOMIC DNA]</scope>
    <source>
        <strain evidence="8 9">Shintoku</strain>
    </source>
</reference>
<evidence type="ECO:0000256" key="6">
    <source>
        <dbReference type="SAM" id="Phobius"/>
    </source>
</evidence>
<dbReference type="GO" id="GO:0005634">
    <property type="term" value="C:nucleus"/>
    <property type="evidence" value="ECO:0007669"/>
    <property type="project" value="UniProtKB-SubCell"/>
</dbReference>
<dbReference type="PROSITE" id="PS51475">
    <property type="entry name" value="PROTEASOME_ALPHA_2"/>
    <property type="match status" value="1"/>
</dbReference>
<dbReference type="KEGG" id="tot:TOT_040000104"/>
<dbReference type="PANTHER" id="PTHR11599">
    <property type="entry name" value="PROTEASOME SUBUNIT ALPHA/BETA"/>
    <property type="match status" value="1"/>
</dbReference>
<keyword evidence="4" id="KW-0539">Nucleus</keyword>
<feature type="transmembrane region" description="Helical" evidence="6">
    <location>
        <begin position="313"/>
        <end position="333"/>
    </location>
</feature>
<dbReference type="Gene3D" id="3.60.20.10">
    <property type="entry name" value="Glutamine Phosphoribosylpyrophosphate, subunit 1, domain 1"/>
    <property type="match status" value="1"/>
</dbReference>
<dbReference type="InterPro" id="IPR050115">
    <property type="entry name" value="Proteasome_alpha"/>
</dbReference>
<evidence type="ECO:0000256" key="4">
    <source>
        <dbReference type="ARBA" id="ARBA00023242"/>
    </source>
</evidence>
<evidence type="ECO:0000313" key="9">
    <source>
        <dbReference type="Proteomes" id="UP000003786"/>
    </source>
</evidence>
<dbReference type="InterPro" id="IPR000426">
    <property type="entry name" value="Proteasome_asu_N"/>
</dbReference>
<accession>J4C910</accession>
<dbReference type="AlphaFoldDB" id="J4C910"/>
<dbReference type="EMBL" id="AP011949">
    <property type="protein sequence ID" value="BAM41723.1"/>
    <property type="molecule type" value="Genomic_DNA"/>
</dbReference>
<dbReference type="RefSeq" id="XP_009692024.1">
    <property type="nucleotide sequence ID" value="XM_009693729.1"/>
</dbReference>
<comment type="similarity">
    <text evidence="5">Belongs to the peptidase T1A family.</text>
</comment>
<evidence type="ECO:0000256" key="3">
    <source>
        <dbReference type="ARBA" id="ARBA00022942"/>
    </source>
</evidence>
<evidence type="ECO:0000256" key="5">
    <source>
        <dbReference type="PROSITE-ProRule" id="PRU00808"/>
    </source>
</evidence>
<dbReference type="NCBIfam" id="NF003075">
    <property type="entry name" value="PRK03996.1"/>
    <property type="match status" value="1"/>
</dbReference>
<dbReference type="CDD" id="cd03752">
    <property type="entry name" value="proteasome_alpha_type_4"/>
    <property type="match status" value="1"/>
</dbReference>
<dbReference type="InterPro" id="IPR001353">
    <property type="entry name" value="Proteasome_sua/b"/>
</dbReference>
<evidence type="ECO:0000256" key="2">
    <source>
        <dbReference type="ARBA" id="ARBA00004123"/>
    </source>
</evidence>
<sequence>MSRRYDSRTTTFSPEGRLYQVEYALEAINNASLTVGVLCNSGVVLVADKPISSKLLDPGKINEKLYKLDSHIFCAVAGLTADANVLINMCKLYAQRHRYSYGEPQSIEEHIVQICDLKQSYTQFGGLRPFGVSFLFAGWDHNLGFQLYHTDPSGNYSGWKATAIGMNSQSAQSILKQEWKDDLTLDQAIKLAIRVLTKAMDSSTPQADKIEVGVLSKGEGGLFEPYVEMLQEDTVDGLLKSIAEEEASKARCFDCAALRSLLSGLRKCLPLLLPVFAVYCSPLPFSIPQFFALGLLNSLFTISAGLLYSSFDLSVSLVCKLLGAAALNLTGILSSPSTRSRIRLSTHCQRGPLTIHFRWRCKTLELVSRGIRLLCAALILHLREAMATYHHKQKHLCFYFRQAVKIGIKRGFASLTRPLYMNQTKNNEYDLFQIQLSIKISTYDKKIQIYAPYYKCF</sequence>
<protein>
    <submittedName>
        <fullName evidence="8">Proteasome component</fullName>
    </submittedName>
</protein>
<evidence type="ECO:0000259" key="7">
    <source>
        <dbReference type="PROSITE" id="PS00388"/>
    </source>
</evidence>
<keyword evidence="6" id="KW-0472">Membrane</keyword>
<dbReference type="OrthoDB" id="431557at2759"/>
<evidence type="ECO:0000313" key="8">
    <source>
        <dbReference type="EMBL" id="BAM41723.1"/>
    </source>
</evidence>
<feature type="transmembrane region" description="Helical" evidence="6">
    <location>
        <begin position="269"/>
        <end position="293"/>
    </location>
</feature>
<feature type="domain" description="Proteasome alpha-type subunits" evidence="7">
    <location>
        <begin position="5"/>
        <end position="27"/>
    </location>
</feature>
<dbReference type="PROSITE" id="PS00388">
    <property type="entry name" value="PROTEASOME_ALPHA_1"/>
    <property type="match status" value="1"/>
</dbReference>
<proteinExistence type="inferred from homology"/>
<keyword evidence="3 5" id="KW-0647">Proteasome</keyword>
<dbReference type="FunFam" id="3.60.20.10:FF:000031">
    <property type="entry name" value="Proteasome subunit alpha type"/>
    <property type="match status" value="1"/>
</dbReference>
<dbReference type="GO" id="GO:0006511">
    <property type="term" value="P:ubiquitin-dependent protein catabolic process"/>
    <property type="evidence" value="ECO:0007669"/>
    <property type="project" value="InterPro"/>
</dbReference>
<dbReference type="GO" id="GO:0019773">
    <property type="term" value="C:proteasome core complex, alpha-subunit complex"/>
    <property type="evidence" value="ECO:0007669"/>
    <property type="project" value="UniProtKB-UniRule"/>
</dbReference>
<evidence type="ECO:0000256" key="1">
    <source>
        <dbReference type="ARBA" id="ARBA00002000"/>
    </source>
</evidence>
<dbReference type="SMART" id="SM00948">
    <property type="entry name" value="Proteasome_A_N"/>
    <property type="match status" value="1"/>
</dbReference>
<organism evidence="8 9">
    <name type="scientific">Theileria orientalis strain Shintoku</name>
    <dbReference type="NCBI Taxonomy" id="869250"/>
    <lineage>
        <taxon>Eukaryota</taxon>
        <taxon>Sar</taxon>
        <taxon>Alveolata</taxon>
        <taxon>Apicomplexa</taxon>
        <taxon>Aconoidasida</taxon>
        <taxon>Piroplasmida</taxon>
        <taxon>Theileriidae</taxon>
        <taxon>Theileria</taxon>
    </lineage>
</organism>
<dbReference type="SUPFAM" id="SSF56235">
    <property type="entry name" value="N-terminal nucleophile aminohydrolases (Ntn hydrolases)"/>
    <property type="match status" value="1"/>
</dbReference>
<gene>
    <name evidence="8" type="ORF">TOT_040000104</name>
</gene>
<dbReference type="eggNOG" id="KOG0178">
    <property type="taxonomic scope" value="Eukaryota"/>
</dbReference>
<dbReference type="GeneID" id="20716203"/>
<keyword evidence="9" id="KW-1185">Reference proteome</keyword>
<dbReference type="STRING" id="869250.J4C910"/>
<comment type="subcellular location">
    <subcellularLocation>
        <location evidence="2">Nucleus</location>
    </subcellularLocation>
</comment>
<comment type="function">
    <text evidence="1">The proteasome is a multicatalytic proteinase complex which is characterized by its ability to cleave peptides with Arg, Phe, Tyr, Leu, and Glu adjacent to the leaving group at neutral or slightly basic pH. The proteasome has an ATP-dependent proteolytic activity.</text>
</comment>
<keyword evidence="6" id="KW-1133">Transmembrane helix</keyword>
<dbReference type="InterPro" id="IPR023332">
    <property type="entry name" value="Proteasome_alpha-type"/>
</dbReference>
<dbReference type="Pfam" id="PF10584">
    <property type="entry name" value="Proteasome_A_N"/>
    <property type="match status" value="1"/>
</dbReference>
<dbReference type="Pfam" id="PF00227">
    <property type="entry name" value="Proteasome"/>
    <property type="match status" value="1"/>
</dbReference>
<dbReference type="Proteomes" id="UP000003786">
    <property type="component" value="Chromosome 4"/>
</dbReference>